<feature type="compositionally biased region" description="Low complexity" evidence="7">
    <location>
        <begin position="168"/>
        <end position="178"/>
    </location>
</feature>
<proteinExistence type="predicted"/>
<feature type="compositionally biased region" description="Basic and acidic residues" evidence="7">
    <location>
        <begin position="251"/>
        <end position="274"/>
    </location>
</feature>
<evidence type="ECO:0000256" key="2">
    <source>
        <dbReference type="ARBA" id="ARBA00022692"/>
    </source>
</evidence>
<keyword evidence="6" id="KW-0325">Glycoprotein</keyword>
<feature type="region of interest" description="Disordered" evidence="7">
    <location>
        <begin position="208"/>
        <end position="321"/>
    </location>
</feature>
<dbReference type="InterPro" id="IPR051292">
    <property type="entry name" value="Xyl/GlcA_transferase"/>
</dbReference>
<evidence type="ECO:0000256" key="3">
    <source>
        <dbReference type="ARBA" id="ARBA00022968"/>
    </source>
</evidence>
<dbReference type="GO" id="GO:0035269">
    <property type="term" value="P:protein O-linked glycosylation via mannose"/>
    <property type="evidence" value="ECO:0007669"/>
    <property type="project" value="TreeGrafter"/>
</dbReference>
<feature type="region of interest" description="Disordered" evidence="7">
    <location>
        <begin position="159"/>
        <end position="181"/>
    </location>
</feature>
<organism evidence="8 9">
    <name type="scientific">Seminavis robusta</name>
    <dbReference type="NCBI Taxonomy" id="568900"/>
    <lineage>
        <taxon>Eukaryota</taxon>
        <taxon>Sar</taxon>
        <taxon>Stramenopiles</taxon>
        <taxon>Ochrophyta</taxon>
        <taxon>Bacillariophyta</taxon>
        <taxon>Bacillariophyceae</taxon>
        <taxon>Bacillariophycidae</taxon>
        <taxon>Naviculales</taxon>
        <taxon>Naviculaceae</taxon>
        <taxon>Seminavis</taxon>
    </lineage>
</organism>
<evidence type="ECO:0000256" key="4">
    <source>
        <dbReference type="ARBA" id="ARBA00022989"/>
    </source>
</evidence>
<dbReference type="GO" id="GO:0042285">
    <property type="term" value="F:xylosyltransferase activity"/>
    <property type="evidence" value="ECO:0007669"/>
    <property type="project" value="TreeGrafter"/>
</dbReference>
<dbReference type="Pfam" id="PF13896">
    <property type="entry name" value="Glyco_transf_49"/>
    <property type="match status" value="1"/>
</dbReference>
<dbReference type="Proteomes" id="UP001153069">
    <property type="component" value="Unassembled WGS sequence"/>
</dbReference>
<feature type="compositionally biased region" description="Basic and acidic residues" evidence="7">
    <location>
        <begin position="221"/>
        <end position="242"/>
    </location>
</feature>
<dbReference type="PANTHER" id="PTHR12270:SF52">
    <property type="entry name" value="GLYCOSYLTRANSFERASE-LIKE PROTEIN GNT13-RELATED"/>
    <property type="match status" value="1"/>
</dbReference>
<dbReference type="GO" id="GO:0016020">
    <property type="term" value="C:membrane"/>
    <property type="evidence" value="ECO:0007669"/>
    <property type="project" value="UniProtKB-SubCell"/>
</dbReference>
<gene>
    <name evidence="8" type="ORF">SEMRO_2979_G341480.1</name>
</gene>
<evidence type="ECO:0000313" key="9">
    <source>
        <dbReference type="Proteomes" id="UP001153069"/>
    </source>
</evidence>
<sequence length="710" mass="81765">MGDMSSPGHRRRVVVVPTAEVLDSASSSTLLPSTFQRSSWSQQRAATTNTTSHSNPLTSFLLGGTYDYYPGKDKKRTKRRTMWYRLFCASKWRRATSLCILSYLLVNHGMRPLWSAVVDYSKLIFPRRRKGLHGTWLLYDESLLSSIRTVEQERASATRLAKRQHELQSSSSQSSQQQPPLHVLLERIVPGWYHRNDAEGVVEQKLRELEQQQQQQQQPQQEREEPNDNNKHNDKQSEEANHQKSNSRHAKKEEDTSHHQHGKSNDKPEEEIMRHQSNPHRNQQNNGKDTKKKKTDNQQQPKRSDHHPVVETDKRRLATNPSLDIINSTSGVRTIHNMHLFRNQTSSCPTIASTEELAVTLVLQSTMERLWILEKTCQRWKSPILLVLAVPSSLEDDSSTTTAIIQAACPQLVIIRHALQGDENDHDLYPVNRLRNLGLDQVQTSHVLVADIDFVPSVDLDTLIRKTIQARRHSWRNKNQTSLEEHREALVVPAFERIPPAELCDNDKNNNCAKDTQESLSKLVLPSSFTELHKCVLEEKQCRVFQSNNNWDGHSSTRSKDWLNGTWYDDTKTTTTDNTPLIRTLNCFDSVRYEPYVVLRWCPGTTTTIMNGGPVQQVAAPYYDERFHGYGKNKIELISHLRIMGYSFAILPEGFIIHSPHATSKAKKAWESTKDSSLHRQMDSLYPKFLKELVAMYKQQHEHHRIIKQC</sequence>
<keyword evidence="4" id="KW-1133">Transmembrane helix</keyword>
<evidence type="ECO:0000256" key="1">
    <source>
        <dbReference type="ARBA" id="ARBA00004606"/>
    </source>
</evidence>
<comment type="caution">
    <text evidence="8">The sequence shown here is derived from an EMBL/GenBank/DDBJ whole genome shotgun (WGS) entry which is preliminary data.</text>
</comment>
<dbReference type="GO" id="GO:0015020">
    <property type="term" value="F:glucuronosyltransferase activity"/>
    <property type="evidence" value="ECO:0007669"/>
    <property type="project" value="TreeGrafter"/>
</dbReference>
<evidence type="ECO:0000313" key="8">
    <source>
        <dbReference type="EMBL" id="CAB9530664.1"/>
    </source>
</evidence>
<protein>
    <submittedName>
        <fullName evidence="8">Xylosyl- and glucuronyltransferase</fullName>
    </submittedName>
</protein>
<dbReference type="PANTHER" id="PTHR12270">
    <property type="entry name" value="GLYCOSYLTRANSFERASE-RELATED"/>
    <property type="match status" value="1"/>
</dbReference>
<keyword evidence="9" id="KW-1185">Reference proteome</keyword>
<keyword evidence="2" id="KW-0812">Transmembrane</keyword>
<feature type="compositionally biased region" description="Low complexity" evidence="7">
    <location>
        <begin position="211"/>
        <end position="220"/>
    </location>
</feature>
<dbReference type="OrthoDB" id="205012at2759"/>
<keyword evidence="5" id="KW-0472">Membrane</keyword>
<name>A0A9N8F330_9STRA</name>
<evidence type="ECO:0000256" key="5">
    <source>
        <dbReference type="ARBA" id="ARBA00023136"/>
    </source>
</evidence>
<accession>A0A9N8F330</accession>
<feature type="compositionally biased region" description="Basic and acidic residues" evidence="7">
    <location>
        <begin position="302"/>
        <end position="316"/>
    </location>
</feature>
<dbReference type="EMBL" id="CAICTM010002977">
    <property type="protein sequence ID" value="CAB9530664.1"/>
    <property type="molecule type" value="Genomic_DNA"/>
</dbReference>
<evidence type="ECO:0000256" key="6">
    <source>
        <dbReference type="ARBA" id="ARBA00023180"/>
    </source>
</evidence>
<evidence type="ECO:0000256" key="7">
    <source>
        <dbReference type="SAM" id="MobiDB-lite"/>
    </source>
</evidence>
<comment type="subcellular location">
    <subcellularLocation>
        <location evidence="1">Membrane</location>
        <topology evidence="1">Single-pass type II membrane protein</topology>
    </subcellularLocation>
</comment>
<reference evidence="8" key="1">
    <citation type="submission" date="2020-06" db="EMBL/GenBank/DDBJ databases">
        <authorList>
            <consortium name="Plant Systems Biology data submission"/>
        </authorList>
    </citation>
    <scope>NUCLEOTIDE SEQUENCE</scope>
    <source>
        <strain evidence="8">D6</strain>
    </source>
</reference>
<keyword evidence="3" id="KW-0735">Signal-anchor</keyword>
<dbReference type="AlphaFoldDB" id="A0A9N8F330"/>